<dbReference type="RefSeq" id="WP_091827558.1">
    <property type="nucleotide sequence ID" value="NZ_FNRJ01000016.1"/>
</dbReference>
<dbReference type="EMBL" id="FNRJ01000016">
    <property type="protein sequence ID" value="SEB08213.1"/>
    <property type="molecule type" value="Genomic_DNA"/>
</dbReference>
<accession>A0A1H4GF10</accession>
<evidence type="ECO:0008006" key="3">
    <source>
        <dbReference type="Google" id="ProtNLM"/>
    </source>
</evidence>
<reference evidence="2" key="1">
    <citation type="submission" date="2016-10" db="EMBL/GenBank/DDBJ databases">
        <authorList>
            <person name="Varghese N."/>
            <person name="Submissions S."/>
        </authorList>
    </citation>
    <scope>NUCLEOTIDE SEQUENCE [LARGE SCALE GENOMIC DNA]</scope>
    <source>
        <strain evidence="2">DSM 11526</strain>
    </source>
</reference>
<gene>
    <name evidence="1" type="ORF">SAMN02745729_1168</name>
</gene>
<organism evidence="1 2">
    <name type="scientific">Marinobacterium iners DSM 11526</name>
    <dbReference type="NCBI Taxonomy" id="1122198"/>
    <lineage>
        <taxon>Bacteria</taxon>
        <taxon>Pseudomonadati</taxon>
        <taxon>Pseudomonadota</taxon>
        <taxon>Gammaproteobacteria</taxon>
        <taxon>Oceanospirillales</taxon>
        <taxon>Oceanospirillaceae</taxon>
        <taxon>Marinobacterium</taxon>
    </lineage>
</organism>
<proteinExistence type="predicted"/>
<dbReference type="InterPro" id="IPR025412">
    <property type="entry name" value="DUF4304"/>
</dbReference>
<evidence type="ECO:0000313" key="1">
    <source>
        <dbReference type="EMBL" id="SEB08213.1"/>
    </source>
</evidence>
<dbReference type="AlphaFoldDB" id="A0A1H4GF10"/>
<keyword evidence="2" id="KW-1185">Reference proteome</keyword>
<dbReference type="Pfam" id="PF14137">
    <property type="entry name" value="DUF4304"/>
    <property type="match status" value="1"/>
</dbReference>
<dbReference type="OrthoDB" id="8481394at2"/>
<evidence type="ECO:0000313" key="2">
    <source>
        <dbReference type="Proteomes" id="UP000242469"/>
    </source>
</evidence>
<sequence length="196" mass="21742">MKYTKKIDEVIKLDLASFMKSEGFKKSARNWHKQEGDNWLVVNVQSSSGNIGAEGAFTINLGVYNAEISSLAGQAPLTGKPKEYEATVRERVGVLAHGVDHWWKIEKESELSHIAQEVVEEMKNYGVPWLNTHQSVSAIAESLEQQPTLESFSAAFLSGGEAAAVLRLQKAIESRPRAKNRYVSWAKKVGLNNDLV</sequence>
<dbReference type="Proteomes" id="UP000242469">
    <property type="component" value="Unassembled WGS sequence"/>
</dbReference>
<protein>
    <recommendedName>
        <fullName evidence="3">DUF4304 domain-containing protein</fullName>
    </recommendedName>
</protein>
<name>A0A1H4GF10_9GAMM</name>
<dbReference type="STRING" id="1122198.SAMN02745729_1168"/>